<reference evidence="3 4" key="1">
    <citation type="submission" date="2022-11" db="EMBL/GenBank/DDBJ databases">
        <title>Minimal conservation of predation-associated metabolite biosynthetic gene clusters underscores biosynthetic potential of Myxococcota including descriptions for ten novel species: Archangium lansinium sp. nov., Myxococcus landrumus sp. nov., Nannocystis bai.</title>
        <authorList>
            <person name="Ahearne A."/>
            <person name="Stevens C."/>
            <person name="Dowd S."/>
        </authorList>
    </citation>
    <scope>NUCLEOTIDE SEQUENCE [LARGE SCALE GENOMIC DNA]</scope>
    <source>
        <strain evidence="3 4">RJM3</strain>
    </source>
</reference>
<dbReference type="PROSITE" id="PS51257">
    <property type="entry name" value="PROKAR_LIPOPROTEIN"/>
    <property type="match status" value="1"/>
</dbReference>
<accession>A0ABT5ET73</accession>
<organism evidence="3 4">
    <name type="scientific">Polyangium mundeleinium</name>
    <dbReference type="NCBI Taxonomy" id="2995306"/>
    <lineage>
        <taxon>Bacteria</taxon>
        <taxon>Pseudomonadati</taxon>
        <taxon>Myxococcota</taxon>
        <taxon>Polyangia</taxon>
        <taxon>Polyangiales</taxon>
        <taxon>Polyangiaceae</taxon>
        <taxon>Polyangium</taxon>
    </lineage>
</organism>
<gene>
    <name evidence="3" type="ORF">POL67_26780</name>
</gene>
<sequence>MDLRLASLLLLSSATACAPAAPAPPSPSAPPSPPALPSPGRPLPLPTRFVADRFFVEPITPSGARLLLYTDTGGGLFLTRSAVERLGLPTEQIASDEGLAEGVRLPPFKPEASIPPVTVLGGHLGVASKDKAACERESSDGMLGQAWFQGRTWTFDYPGRQLLLRATGDLPAHDAAHRVALGFPVNEAGERATNFPRIQAQIDGQTVDLLFDTGATVNLTDQAAAALADSGPPVRATSFIVQSTFDRWRQDHPAWRVIEGADLCVRGEPMIEVPRITVAGHEVGPVWFVRRQDKNFHEWMSQWMDKRVDGALGGSALHPFRVTVDYPSAVAVFERP</sequence>
<feature type="compositionally biased region" description="Pro residues" evidence="1">
    <location>
        <begin position="21"/>
        <end position="43"/>
    </location>
</feature>
<dbReference type="Gene3D" id="2.40.70.10">
    <property type="entry name" value="Acid Proteases"/>
    <property type="match status" value="1"/>
</dbReference>
<evidence type="ECO:0000256" key="1">
    <source>
        <dbReference type="SAM" id="MobiDB-lite"/>
    </source>
</evidence>
<name>A0ABT5ET73_9BACT</name>
<feature type="region of interest" description="Disordered" evidence="1">
    <location>
        <begin position="19"/>
        <end position="43"/>
    </location>
</feature>
<evidence type="ECO:0000256" key="2">
    <source>
        <dbReference type="SAM" id="SignalP"/>
    </source>
</evidence>
<evidence type="ECO:0008006" key="5">
    <source>
        <dbReference type="Google" id="ProtNLM"/>
    </source>
</evidence>
<evidence type="ECO:0000313" key="3">
    <source>
        <dbReference type="EMBL" id="MDC0744966.1"/>
    </source>
</evidence>
<feature type="chain" id="PRO_5045917784" description="Peptidase A2 domain-containing protein" evidence="2">
    <location>
        <begin position="21"/>
        <end position="336"/>
    </location>
</feature>
<evidence type="ECO:0000313" key="4">
    <source>
        <dbReference type="Proteomes" id="UP001221411"/>
    </source>
</evidence>
<dbReference type="PROSITE" id="PS00141">
    <property type="entry name" value="ASP_PROTEASE"/>
    <property type="match status" value="1"/>
</dbReference>
<comment type="caution">
    <text evidence="3">The sequence shown here is derived from an EMBL/GenBank/DDBJ whole genome shotgun (WGS) entry which is preliminary data.</text>
</comment>
<dbReference type="EMBL" id="JAQNDO010000001">
    <property type="protein sequence ID" value="MDC0744966.1"/>
    <property type="molecule type" value="Genomic_DNA"/>
</dbReference>
<protein>
    <recommendedName>
        <fullName evidence="5">Peptidase A2 domain-containing protein</fullName>
    </recommendedName>
</protein>
<feature type="signal peptide" evidence="2">
    <location>
        <begin position="1"/>
        <end position="20"/>
    </location>
</feature>
<dbReference type="Proteomes" id="UP001221411">
    <property type="component" value="Unassembled WGS sequence"/>
</dbReference>
<keyword evidence="2" id="KW-0732">Signal</keyword>
<dbReference type="InterPro" id="IPR021109">
    <property type="entry name" value="Peptidase_aspartic_dom_sf"/>
</dbReference>
<dbReference type="InterPro" id="IPR001969">
    <property type="entry name" value="Aspartic_peptidase_AS"/>
</dbReference>
<proteinExistence type="predicted"/>
<dbReference type="RefSeq" id="WP_271922032.1">
    <property type="nucleotide sequence ID" value="NZ_JAQNDO010000001.1"/>
</dbReference>
<keyword evidence="4" id="KW-1185">Reference proteome</keyword>